<feature type="compositionally biased region" description="Low complexity" evidence="1">
    <location>
        <begin position="174"/>
        <end position="188"/>
    </location>
</feature>
<accession>A0AA39F7V0</accession>
<protein>
    <recommendedName>
        <fullName evidence="2">Tesmin/TSO1-like CXC domain-containing protein</fullName>
    </recommendedName>
</protein>
<evidence type="ECO:0000313" key="4">
    <source>
        <dbReference type="Proteomes" id="UP001168990"/>
    </source>
</evidence>
<evidence type="ECO:0000256" key="1">
    <source>
        <dbReference type="SAM" id="MobiDB-lite"/>
    </source>
</evidence>
<feature type="domain" description="Tesmin/TSO1-like CXC" evidence="2">
    <location>
        <begin position="100"/>
        <end position="141"/>
    </location>
</feature>
<organism evidence="3 4">
    <name type="scientific">Microctonus aethiopoides</name>
    <dbReference type="NCBI Taxonomy" id="144406"/>
    <lineage>
        <taxon>Eukaryota</taxon>
        <taxon>Metazoa</taxon>
        <taxon>Ecdysozoa</taxon>
        <taxon>Arthropoda</taxon>
        <taxon>Hexapoda</taxon>
        <taxon>Insecta</taxon>
        <taxon>Pterygota</taxon>
        <taxon>Neoptera</taxon>
        <taxon>Endopterygota</taxon>
        <taxon>Hymenoptera</taxon>
        <taxon>Apocrita</taxon>
        <taxon>Ichneumonoidea</taxon>
        <taxon>Braconidae</taxon>
        <taxon>Euphorinae</taxon>
        <taxon>Microctonus</taxon>
    </lineage>
</organism>
<keyword evidence="4" id="KW-1185">Reference proteome</keyword>
<dbReference type="Gene3D" id="3.30.160.60">
    <property type="entry name" value="Classic Zinc Finger"/>
    <property type="match status" value="1"/>
</dbReference>
<feature type="compositionally biased region" description="Basic and acidic residues" evidence="1">
    <location>
        <begin position="15"/>
        <end position="39"/>
    </location>
</feature>
<feature type="compositionally biased region" description="Polar residues" evidence="1">
    <location>
        <begin position="210"/>
        <end position="225"/>
    </location>
</feature>
<feature type="region of interest" description="Disordered" evidence="1">
    <location>
        <begin position="156"/>
        <end position="225"/>
    </location>
</feature>
<dbReference type="AlphaFoldDB" id="A0AA39F7V0"/>
<proteinExistence type="predicted"/>
<dbReference type="EMBL" id="JAQQBS010001422">
    <property type="protein sequence ID" value="KAK0164552.1"/>
    <property type="molecule type" value="Genomic_DNA"/>
</dbReference>
<sequence length="290" mass="32967">MPPKRKTKTQTVKKPLVEVDHNHDDNSHDGAEQNVEDPKDIEIAKLREELRLLKIENESLRKNVDEENFVGNLSTANIRRGTITVTPAKPRRNSTQAMKSKEKGCSCTGNCANKKCGCVKKDIICSEFCKCANTCQNQNADDDDENKENNDENISETKIEHKNNISKHVGKIPSTSSSSDSGDTASTQTEEDERIETNPMKPTRQLPRSPLNQLKTSPNSTANTTVFNDDEVFLPVPKEEVEEELSPPEEIYQMEVDWEEHQKNLVNCSKCKRKFHKYRVKKHEKSCLQI</sequence>
<dbReference type="Proteomes" id="UP001168990">
    <property type="component" value="Unassembled WGS sequence"/>
</dbReference>
<dbReference type="SMART" id="SM01114">
    <property type="entry name" value="CXC"/>
    <property type="match status" value="1"/>
</dbReference>
<name>A0AA39F7V0_9HYME</name>
<evidence type="ECO:0000313" key="3">
    <source>
        <dbReference type="EMBL" id="KAK0164552.1"/>
    </source>
</evidence>
<comment type="caution">
    <text evidence="3">The sequence shown here is derived from an EMBL/GenBank/DDBJ whole genome shotgun (WGS) entry which is preliminary data.</text>
</comment>
<evidence type="ECO:0000259" key="2">
    <source>
        <dbReference type="SMART" id="SM01114"/>
    </source>
</evidence>
<feature type="region of interest" description="Disordered" evidence="1">
    <location>
        <begin position="1"/>
        <end position="39"/>
    </location>
</feature>
<dbReference type="InterPro" id="IPR033467">
    <property type="entry name" value="Tesmin/TSO1-like_CXC"/>
</dbReference>
<reference evidence="3" key="2">
    <citation type="submission" date="2023-03" db="EMBL/GenBank/DDBJ databases">
        <authorList>
            <person name="Inwood S.N."/>
            <person name="Skelly J.G."/>
            <person name="Guhlin J."/>
            <person name="Harrop T.W.R."/>
            <person name="Goldson S.G."/>
            <person name="Dearden P.K."/>
        </authorList>
    </citation>
    <scope>NUCLEOTIDE SEQUENCE</scope>
    <source>
        <strain evidence="3">Irish</strain>
        <tissue evidence="3">Whole body</tissue>
    </source>
</reference>
<gene>
    <name evidence="3" type="ORF">PV328_003168</name>
</gene>
<reference evidence="3" key="1">
    <citation type="journal article" date="2023" name="bioRxiv">
        <title>Scaffold-level genome assemblies of two parasitoid biocontrol wasps reveal the parthenogenesis mechanism and an associated novel virus.</title>
        <authorList>
            <person name="Inwood S."/>
            <person name="Skelly J."/>
            <person name="Guhlin J."/>
            <person name="Harrop T."/>
            <person name="Goldson S."/>
            <person name="Dearden P."/>
        </authorList>
    </citation>
    <scope>NUCLEOTIDE SEQUENCE</scope>
    <source>
        <strain evidence="3">Irish</strain>
        <tissue evidence="3">Whole body</tissue>
    </source>
</reference>